<dbReference type="Gene3D" id="3.40.50.2300">
    <property type="match status" value="1"/>
</dbReference>
<dbReference type="PANTHER" id="PTHR44591:SF21">
    <property type="entry name" value="TWO-COMPONENT RESPONSE REGULATOR"/>
    <property type="match status" value="1"/>
</dbReference>
<proteinExistence type="predicted"/>
<gene>
    <name evidence="4" type="ORF">MGN01_28310</name>
</gene>
<feature type="domain" description="Response regulatory" evidence="3">
    <location>
        <begin position="11"/>
        <end position="125"/>
    </location>
</feature>
<evidence type="ECO:0000256" key="2">
    <source>
        <dbReference type="PROSITE-ProRule" id="PRU00169"/>
    </source>
</evidence>
<name>A0A512JLZ3_9HYPH</name>
<evidence type="ECO:0000313" key="5">
    <source>
        <dbReference type="Proteomes" id="UP000321750"/>
    </source>
</evidence>
<dbReference type="SMART" id="SM00448">
    <property type="entry name" value="REC"/>
    <property type="match status" value="1"/>
</dbReference>
<evidence type="ECO:0000259" key="3">
    <source>
        <dbReference type="PROSITE" id="PS50110"/>
    </source>
</evidence>
<evidence type="ECO:0000256" key="1">
    <source>
        <dbReference type="ARBA" id="ARBA00022553"/>
    </source>
</evidence>
<dbReference type="EMBL" id="BJZV01000015">
    <property type="protein sequence ID" value="GEP10986.1"/>
    <property type="molecule type" value="Genomic_DNA"/>
</dbReference>
<dbReference type="Proteomes" id="UP000321750">
    <property type="component" value="Unassembled WGS sequence"/>
</dbReference>
<dbReference type="Pfam" id="PF00072">
    <property type="entry name" value="Response_reg"/>
    <property type="match status" value="1"/>
</dbReference>
<protein>
    <submittedName>
        <fullName evidence="4">Response regulator</fullName>
    </submittedName>
</protein>
<keyword evidence="1 2" id="KW-0597">Phosphoprotein</keyword>
<accession>A0A512JLZ3</accession>
<dbReference type="PROSITE" id="PS50110">
    <property type="entry name" value="RESPONSE_REGULATORY"/>
    <property type="match status" value="1"/>
</dbReference>
<sequence length="131" mass="14114">MAQHDPADCPVALVVEDDAAIRDLASAVLEETDLDVIACSSAEAAISVLERPDVNVALLFADIGLEGKMDGLALARTVEKRWPKVRMVVTSGNAGDRSESLPRRAVFMQKPWRAFDVLVQADRATIANRAA</sequence>
<dbReference type="OrthoDB" id="8018258at2"/>
<organism evidence="4 5">
    <name type="scientific">Methylobacterium gnaphalii</name>
    <dbReference type="NCBI Taxonomy" id="1010610"/>
    <lineage>
        <taxon>Bacteria</taxon>
        <taxon>Pseudomonadati</taxon>
        <taxon>Pseudomonadota</taxon>
        <taxon>Alphaproteobacteria</taxon>
        <taxon>Hyphomicrobiales</taxon>
        <taxon>Methylobacteriaceae</taxon>
        <taxon>Methylobacterium</taxon>
    </lineage>
</organism>
<reference evidence="4 5" key="1">
    <citation type="submission" date="2019-07" db="EMBL/GenBank/DDBJ databases">
        <title>Whole genome shotgun sequence of Methylobacterium gnaphalii NBRC 107716.</title>
        <authorList>
            <person name="Hosoyama A."/>
            <person name="Uohara A."/>
            <person name="Ohji S."/>
            <person name="Ichikawa N."/>
        </authorList>
    </citation>
    <scope>NUCLEOTIDE SEQUENCE [LARGE SCALE GENOMIC DNA]</scope>
    <source>
        <strain evidence="4 5">NBRC 107716</strain>
    </source>
</reference>
<feature type="modified residue" description="4-aspartylphosphate" evidence="2">
    <location>
        <position position="62"/>
    </location>
</feature>
<dbReference type="AlphaFoldDB" id="A0A512JLZ3"/>
<keyword evidence="5" id="KW-1185">Reference proteome</keyword>
<dbReference type="GO" id="GO:0000160">
    <property type="term" value="P:phosphorelay signal transduction system"/>
    <property type="evidence" value="ECO:0007669"/>
    <property type="project" value="InterPro"/>
</dbReference>
<dbReference type="InterPro" id="IPR001789">
    <property type="entry name" value="Sig_transdc_resp-reg_receiver"/>
</dbReference>
<dbReference type="PANTHER" id="PTHR44591">
    <property type="entry name" value="STRESS RESPONSE REGULATOR PROTEIN 1"/>
    <property type="match status" value="1"/>
</dbReference>
<evidence type="ECO:0000313" key="4">
    <source>
        <dbReference type="EMBL" id="GEP10986.1"/>
    </source>
</evidence>
<dbReference type="InterPro" id="IPR050595">
    <property type="entry name" value="Bact_response_regulator"/>
</dbReference>
<dbReference type="RefSeq" id="WP_147047330.1">
    <property type="nucleotide sequence ID" value="NZ_BJZV01000015.1"/>
</dbReference>
<dbReference type="InterPro" id="IPR011006">
    <property type="entry name" value="CheY-like_superfamily"/>
</dbReference>
<comment type="caution">
    <text evidence="4">The sequence shown here is derived from an EMBL/GenBank/DDBJ whole genome shotgun (WGS) entry which is preliminary data.</text>
</comment>
<dbReference type="SUPFAM" id="SSF52172">
    <property type="entry name" value="CheY-like"/>
    <property type="match status" value="1"/>
</dbReference>